<gene>
    <name evidence="2" type="ORF">G1C96_0312</name>
</gene>
<evidence type="ECO:0000313" key="2">
    <source>
        <dbReference type="EMBL" id="NMM99734.1"/>
    </source>
</evidence>
<keyword evidence="3" id="KW-1185">Reference proteome</keyword>
<organism evidence="2 3">
    <name type="scientific">Bifidobacterium moraviense</name>
    <dbReference type="NCBI Taxonomy" id="2675323"/>
    <lineage>
        <taxon>Bacteria</taxon>
        <taxon>Bacillati</taxon>
        <taxon>Actinomycetota</taxon>
        <taxon>Actinomycetes</taxon>
        <taxon>Bifidobacteriales</taxon>
        <taxon>Bifidobacteriaceae</taxon>
        <taxon>Bifidobacterium</taxon>
    </lineage>
</organism>
<comment type="caution">
    <text evidence="2">The sequence shown here is derived from an EMBL/GenBank/DDBJ whole genome shotgun (WGS) entry which is preliminary data.</text>
</comment>
<accession>A0A7Y0F0E4</accession>
<dbReference type="AlphaFoldDB" id="A0A7Y0F0E4"/>
<evidence type="ECO:0000313" key="3">
    <source>
        <dbReference type="Proteomes" id="UP000588277"/>
    </source>
</evidence>
<dbReference type="Proteomes" id="UP000588277">
    <property type="component" value="Unassembled WGS sequence"/>
</dbReference>
<evidence type="ECO:0000256" key="1">
    <source>
        <dbReference type="SAM" id="MobiDB-lite"/>
    </source>
</evidence>
<sequence>MADESIEDQNQNADTAGEQTPPDADGGQKPPWERDSEEFSPEKAWSLIQHLRDDNAKLKTANETSSAKLREFEDAGLNRGTVRARALGRKPDCDCKIIPSSAGRT</sequence>
<dbReference type="EMBL" id="JAAIIH010000001">
    <property type="protein sequence ID" value="NMM99734.1"/>
    <property type="molecule type" value="Genomic_DNA"/>
</dbReference>
<proteinExistence type="predicted"/>
<reference evidence="2 3" key="1">
    <citation type="submission" date="2020-02" db="EMBL/GenBank/DDBJ databases">
        <title>Characterization of phylogenetic diversity of novel bifidobacterial species isolated in Czech ZOOs.</title>
        <authorList>
            <person name="Lugli G.A."/>
            <person name="Vera N.B."/>
            <person name="Ventura M."/>
        </authorList>
    </citation>
    <scope>NUCLEOTIDE SEQUENCE [LARGE SCALE GENOMIC DNA]</scope>
    <source>
        <strain evidence="2 3">DSM 109958</strain>
    </source>
</reference>
<feature type="region of interest" description="Disordered" evidence="1">
    <location>
        <begin position="1"/>
        <end position="43"/>
    </location>
</feature>
<name>A0A7Y0F0E4_9BIFI</name>
<dbReference type="RefSeq" id="WP_169274892.1">
    <property type="nucleotide sequence ID" value="NZ_JAAIIH010000001.1"/>
</dbReference>
<feature type="compositionally biased region" description="Polar residues" evidence="1">
    <location>
        <begin position="8"/>
        <end position="18"/>
    </location>
</feature>
<protein>
    <submittedName>
        <fullName evidence="2">Uncharacterized protein</fullName>
    </submittedName>
</protein>